<dbReference type="EMBL" id="GGEC01064248">
    <property type="protein sequence ID" value="MBX44732.1"/>
    <property type="molecule type" value="Transcribed_RNA"/>
</dbReference>
<protein>
    <submittedName>
        <fullName evidence="2">Uncharacterized protein</fullName>
    </submittedName>
</protein>
<evidence type="ECO:0000256" key="1">
    <source>
        <dbReference type="SAM" id="MobiDB-lite"/>
    </source>
</evidence>
<accession>A0A2P2NQF8</accession>
<dbReference type="AlphaFoldDB" id="A0A2P2NQF8"/>
<organism evidence="2">
    <name type="scientific">Rhizophora mucronata</name>
    <name type="common">Asiatic mangrove</name>
    <dbReference type="NCBI Taxonomy" id="61149"/>
    <lineage>
        <taxon>Eukaryota</taxon>
        <taxon>Viridiplantae</taxon>
        <taxon>Streptophyta</taxon>
        <taxon>Embryophyta</taxon>
        <taxon>Tracheophyta</taxon>
        <taxon>Spermatophyta</taxon>
        <taxon>Magnoliopsida</taxon>
        <taxon>eudicotyledons</taxon>
        <taxon>Gunneridae</taxon>
        <taxon>Pentapetalae</taxon>
        <taxon>rosids</taxon>
        <taxon>fabids</taxon>
        <taxon>Malpighiales</taxon>
        <taxon>Rhizophoraceae</taxon>
        <taxon>Rhizophora</taxon>
    </lineage>
</organism>
<feature type="region of interest" description="Disordered" evidence="1">
    <location>
        <begin position="1"/>
        <end position="30"/>
    </location>
</feature>
<feature type="compositionally biased region" description="Basic and acidic residues" evidence="1">
    <location>
        <begin position="20"/>
        <end position="30"/>
    </location>
</feature>
<sequence length="30" mass="3466">MSKNDGRAWDMTPMRYGSKPQREATTHTVL</sequence>
<reference evidence="2" key="1">
    <citation type="submission" date="2018-02" db="EMBL/GenBank/DDBJ databases">
        <title>Rhizophora mucronata_Transcriptome.</title>
        <authorList>
            <person name="Meera S.P."/>
            <person name="Sreeshan A."/>
            <person name="Augustine A."/>
        </authorList>
    </citation>
    <scope>NUCLEOTIDE SEQUENCE</scope>
    <source>
        <tissue evidence="2">Leaf</tissue>
    </source>
</reference>
<evidence type="ECO:0000313" key="2">
    <source>
        <dbReference type="EMBL" id="MBX44732.1"/>
    </source>
</evidence>
<name>A0A2P2NQF8_RHIMU</name>
<proteinExistence type="predicted"/>